<evidence type="ECO:0000256" key="5">
    <source>
        <dbReference type="ARBA" id="ARBA00022598"/>
    </source>
</evidence>
<organism evidence="12">
    <name type="scientific">freshwater metagenome</name>
    <dbReference type="NCBI Taxonomy" id="449393"/>
    <lineage>
        <taxon>unclassified sequences</taxon>
        <taxon>metagenomes</taxon>
        <taxon>ecological metagenomes</taxon>
    </lineage>
</organism>
<gene>
    <name evidence="12" type="ORF">UFOPK3828_00529</name>
</gene>
<evidence type="ECO:0000313" key="12">
    <source>
        <dbReference type="EMBL" id="CAB4953678.1"/>
    </source>
</evidence>
<comment type="similarity">
    <text evidence="1">Belongs to the class-II aminoacyl-tRNA synthetase family.</text>
</comment>
<keyword evidence="7" id="KW-0067">ATP-binding</keyword>
<proteinExistence type="inferred from homology"/>
<dbReference type="GO" id="GO:0006412">
    <property type="term" value="P:translation"/>
    <property type="evidence" value="ECO:0007669"/>
    <property type="project" value="UniProtKB-KW"/>
</dbReference>
<keyword evidence="10" id="KW-0030">Aminoacyl-tRNA synthetase</keyword>
<evidence type="ECO:0000256" key="7">
    <source>
        <dbReference type="ARBA" id="ARBA00022840"/>
    </source>
</evidence>
<evidence type="ECO:0000256" key="9">
    <source>
        <dbReference type="ARBA" id="ARBA00022917"/>
    </source>
</evidence>
<evidence type="ECO:0000256" key="2">
    <source>
        <dbReference type="ARBA" id="ARBA00013168"/>
    </source>
</evidence>
<dbReference type="InterPro" id="IPR003156">
    <property type="entry name" value="DHHA1_dom"/>
</dbReference>
<dbReference type="GO" id="GO:0000049">
    <property type="term" value="F:tRNA binding"/>
    <property type="evidence" value="ECO:0007669"/>
    <property type="project" value="UniProtKB-KW"/>
</dbReference>
<keyword evidence="6" id="KW-0547">Nucleotide-binding</keyword>
<feature type="domain" description="DHHA1" evidence="11">
    <location>
        <begin position="8"/>
        <end position="69"/>
    </location>
</feature>
<evidence type="ECO:0000256" key="10">
    <source>
        <dbReference type="ARBA" id="ARBA00023146"/>
    </source>
</evidence>
<keyword evidence="4" id="KW-0820">tRNA-binding</keyword>
<dbReference type="FunFam" id="3.10.310.40:FF:000001">
    <property type="entry name" value="Alanine--tRNA ligase"/>
    <property type="match status" value="1"/>
</dbReference>
<evidence type="ECO:0000256" key="4">
    <source>
        <dbReference type="ARBA" id="ARBA00022555"/>
    </source>
</evidence>
<evidence type="ECO:0000256" key="8">
    <source>
        <dbReference type="ARBA" id="ARBA00022884"/>
    </source>
</evidence>
<evidence type="ECO:0000259" key="11">
    <source>
        <dbReference type="Pfam" id="PF02272"/>
    </source>
</evidence>
<accession>A0A6J7KC54</accession>
<evidence type="ECO:0000256" key="3">
    <source>
        <dbReference type="ARBA" id="ARBA00017959"/>
    </source>
</evidence>
<evidence type="ECO:0000256" key="1">
    <source>
        <dbReference type="ARBA" id="ARBA00008226"/>
    </source>
</evidence>
<name>A0A6J7KC54_9ZZZZ</name>
<reference evidence="12" key="1">
    <citation type="submission" date="2020-05" db="EMBL/GenBank/DDBJ databases">
        <authorList>
            <person name="Chiriac C."/>
            <person name="Salcher M."/>
            <person name="Ghai R."/>
            <person name="Kavagutti S V."/>
        </authorList>
    </citation>
    <scope>NUCLEOTIDE SEQUENCE</scope>
</reference>
<keyword evidence="8" id="KW-0694">RNA-binding</keyword>
<dbReference type="GO" id="GO:0005524">
    <property type="term" value="F:ATP binding"/>
    <property type="evidence" value="ECO:0007669"/>
    <property type="project" value="UniProtKB-KW"/>
</dbReference>
<sequence length="75" mass="7279">MASKGEERSTVVVAVSPNAVKSGIKAGALVKLGSEILGGGGGGKDDFAQGGGANHLEISNALNAISKSIGQSVSK</sequence>
<dbReference type="EC" id="6.1.1.7" evidence="2"/>
<dbReference type="Pfam" id="PF02272">
    <property type="entry name" value="DHHA1"/>
    <property type="match status" value="1"/>
</dbReference>
<dbReference type="GO" id="GO:0004813">
    <property type="term" value="F:alanine-tRNA ligase activity"/>
    <property type="evidence" value="ECO:0007669"/>
    <property type="project" value="UniProtKB-EC"/>
</dbReference>
<evidence type="ECO:0000256" key="6">
    <source>
        <dbReference type="ARBA" id="ARBA00022741"/>
    </source>
</evidence>
<protein>
    <recommendedName>
        <fullName evidence="3">Alanine--tRNA ligase</fullName>
        <ecNumber evidence="2">6.1.1.7</ecNumber>
    </recommendedName>
</protein>
<dbReference type="AlphaFoldDB" id="A0A6J7KC54"/>
<keyword evidence="5" id="KW-0436">Ligase</keyword>
<dbReference type="Gene3D" id="3.10.310.40">
    <property type="match status" value="1"/>
</dbReference>
<keyword evidence="9" id="KW-0648">Protein biosynthesis</keyword>
<dbReference type="EMBL" id="CAFBNP010000082">
    <property type="protein sequence ID" value="CAB4953678.1"/>
    <property type="molecule type" value="Genomic_DNA"/>
</dbReference>